<dbReference type="PANTHER" id="PTHR30005">
    <property type="entry name" value="EXOPOLYPHOSPHATASE"/>
    <property type="match status" value="1"/>
</dbReference>
<dbReference type="SUPFAM" id="SSF53067">
    <property type="entry name" value="Actin-like ATPase domain"/>
    <property type="match status" value="2"/>
</dbReference>
<dbReference type="Gene3D" id="3.30.420.40">
    <property type="match status" value="1"/>
</dbReference>
<accession>A0ABT3PQW8</accession>
<dbReference type="EMBL" id="JAGGJA010000011">
    <property type="protein sequence ID" value="MCW9708254.1"/>
    <property type="molecule type" value="Genomic_DNA"/>
</dbReference>
<organism evidence="2 3">
    <name type="scientific">Fodinibius salsisoli</name>
    <dbReference type="NCBI Taxonomy" id="2820877"/>
    <lineage>
        <taxon>Bacteria</taxon>
        <taxon>Pseudomonadati</taxon>
        <taxon>Balneolota</taxon>
        <taxon>Balneolia</taxon>
        <taxon>Balneolales</taxon>
        <taxon>Balneolaceae</taxon>
        <taxon>Fodinibius</taxon>
    </lineage>
</organism>
<dbReference type="PANTHER" id="PTHR30005:SF0">
    <property type="entry name" value="RETROGRADE REGULATION PROTEIN 2"/>
    <property type="match status" value="1"/>
</dbReference>
<dbReference type="Gene3D" id="3.30.420.150">
    <property type="entry name" value="Exopolyphosphatase. Domain 2"/>
    <property type="match status" value="1"/>
</dbReference>
<dbReference type="InterPro" id="IPR050273">
    <property type="entry name" value="GppA/Ppx_hydrolase"/>
</dbReference>
<dbReference type="RefSeq" id="WP_265767041.1">
    <property type="nucleotide sequence ID" value="NZ_JAGGJA010000011.1"/>
</dbReference>
<feature type="domain" description="Ppx/GppA phosphatase N-terminal" evidence="1">
    <location>
        <begin position="27"/>
        <end position="314"/>
    </location>
</feature>
<name>A0ABT3PQW8_9BACT</name>
<evidence type="ECO:0000313" key="3">
    <source>
        <dbReference type="Proteomes" id="UP001207918"/>
    </source>
</evidence>
<keyword evidence="3" id="KW-1185">Reference proteome</keyword>
<sequence length="316" mass="35268">MDCNTCTSRKMMKASIDIGTNTVLLLVAERRYRSLHVLEEQQRIPRLGRGVDKNKNLSKEAMNRVIHVLEEYKKLLAQQYPSILIPIVVATSAVRDANNRSAFLEKVKAEIGLTVQLLSGREEAEYTFKGAQSMLPKQYSTKPLLALDIGGGSTEMALGKGHEILDRYSFDMGCVRFTERFLGEPKATADQVGDCQEAVQKMLATYSFDITEETELVGVSGTVTSLAYMDQELEEYRNDKIDGYGLTLQTINQYIEWISDMSSDELLHRYPVVMEGRADIYLAGLLILKGIMDRYGFNIITASTGGIQHGAIIEAS</sequence>
<comment type="caution">
    <text evidence="2">The sequence shown here is derived from an EMBL/GenBank/DDBJ whole genome shotgun (WGS) entry which is preliminary data.</text>
</comment>
<dbReference type="InterPro" id="IPR043129">
    <property type="entry name" value="ATPase_NBD"/>
</dbReference>
<gene>
    <name evidence="2" type="ORF">J6I44_15415</name>
</gene>
<evidence type="ECO:0000259" key="1">
    <source>
        <dbReference type="Pfam" id="PF02541"/>
    </source>
</evidence>
<dbReference type="InterPro" id="IPR003695">
    <property type="entry name" value="Ppx_GppA_N"/>
</dbReference>
<dbReference type="Proteomes" id="UP001207918">
    <property type="component" value="Unassembled WGS sequence"/>
</dbReference>
<dbReference type="CDD" id="cd24054">
    <property type="entry name" value="ASKHA_NBD_AaPPX-GppA_MtPPX2-like"/>
    <property type="match status" value="1"/>
</dbReference>
<evidence type="ECO:0000313" key="2">
    <source>
        <dbReference type="EMBL" id="MCW9708254.1"/>
    </source>
</evidence>
<proteinExistence type="predicted"/>
<protein>
    <submittedName>
        <fullName evidence="2">Ppx/GppA family phosphatase</fullName>
    </submittedName>
</protein>
<reference evidence="2 3" key="1">
    <citation type="submission" date="2021-03" db="EMBL/GenBank/DDBJ databases">
        <title>Aliifodinibius sp. nov., a new bacterium isolated from saline soil.</title>
        <authorList>
            <person name="Galisteo C."/>
            <person name="De La Haba R."/>
            <person name="Sanchez-Porro C."/>
            <person name="Ventosa A."/>
        </authorList>
    </citation>
    <scope>NUCLEOTIDE SEQUENCE [LARGE SCALE GENOMIC DNA]</scope>
    <source>
        <strain evidence="2 3">1BSP15-2V2</strain>
    </source>
</reference>
<dbReference type="Pfam" id="PF02541">
    <property type="entry name" value="Ppx-GppA"/>
    <property type="match status" value="1"/>
</dbReference>